<proteinExistence type="predicted"/>
<dbReference type="Proteomes" id="UP000235388">
    <property type="component" value="Unassembled WGS sequence"/>
</dbReference>
<organism evidence="1 2">
    <name type="scientific">Puccinia coronata f. sp. avenae</name>
    <dbReference type="NCBI Taxonomy" id="200324"/>
    <lineage>
        <taxon>Eukaryota</taxon>
        <taxon>Fungi</taxon>
        <taxon>Dikarya</taxon>
        <taxon>Basidiomycota</taxon>
        <taxon>Pucciniomycotina</taxon>
        <taxon>Pucciniomycetes</taxon>
        <taxon>Pucciniales</taxon>
        <taxon>Pucciniaceae</taxon>
        <taxon>Puccinia</taxon>
    </lineage>
</organism>
<name>A0A2N5RXQ8_9BASI</name>
<reference evidence="1 2" key="1">
    <citation type="submission" date="2017-11" db="EMBL/GenBank/DDBJ databases">
        <title>De novo assembly and phasing of dikaryotic genomes from two isolates of Puccinia coronata f. sp. avenae, the causal agent of oat crown rust.</title>
        <authorList>
            <person name="Miller M.E."/>
            <person name="Zhang Y."/>
            <person name="Omidvar V."/>
            <person name="Sperschneider J."/>
            <person name="Schwessinger B."/>
            <person name="Raley C."/>
            <person name="Palmer J.M."/>
            <person name="Garnica D."/>
            <person name="Upadhyaya N."/>
            <person name="Rathjen J."/>
            <person name="Taylor J.M."/>
            <person name="Park R.F."/>
            <person name="Dodds P.N."/>
            <person name="Hirsch C.D."/>
            <person name="Kianian S.F."/>
            <person name="Figueroa M."/>
        </authorList>
    </citation>
    <scope>NUCLEOTIDE SEQUENCE [LARGE SCALE GENOMIC DNA]</scope>
    <source>
        <strain evidence="1">12NC29</strain>
    </source>
</reference>
<evidence type="ECO:0008006" key="3">
    <source>
        <dbReference type="Google" id="ProtNLM"/>
    </source>
</evidence>
<sequence>MASSASVAITKDDLKALPILSSSSNYPIWANRMQAFFTHKKLWDVVHRPPGNNPNARTRELLSNTAHILMQKIGNRIYNGIITPERMINGHEIWYGSPGMTPSYHPYFPIPETLLPDSQSPKLVVPNVKPVLT</sequence>
<dbReference type="OrthoDB" id="2504515at2759"/>
<dbReference type="AlphaFoldDB" id="A0A2N5RXQ8"/>
<dbReference type="EMBL" id="PGCJ01001388">
    <property type="protein sequence ID" value="PLW05788.1"/>
    <property type="molecule type" value="Genomic_DNA"/>
</dbReference>
<accession>A0A2N5RXQ8</accession>
<keyword evidence="2" id="KW-1185">Reference proteome</keyword>
<evidence type="ECO:0000313" key="1">
    <source>
        <dbReference type="EMBL" id="PLW05788.1"/>
    </source>
</evidence>
<gene>
    <name evidence="1" type="ORF">PCANC_26770</name>
</gene>
<comment type="caution">
    <text evidence="1">The sequence shown here is derived from an EMBL/GenBank/DDBJ whole genome shotgun (WGS) entry which is preliminary data.</text>
</comment>
<evidence type="ECO:0000313" key="2">
    <source>
        <dbReference type="Proteomes" id="UP000235388"/>
    </source>
</evidence>
<protein>
    <recommendedName>
        <fullName evidence="3">DUF4219 domain-containing protein</fullName>
    </recommendedName>
</protein>